<dbReference type="EMBL" id="QEOB01000053">
    <property type="protein sequence ID" value="PVX59485.1"/>
    <property type="molecule type" value="Genomic_DNA"/>
</dbReference>
<reference evidence="1 2" key="1">
    <citation type="submission" date="2018-05" db="EMBL/GenBank/DDBJ databases">
        <title>Genomic Encyclopedia of Type Strains, Phase IV (KMG-V): Genome sequencing to study the core and pangenomes of soil and plant-associated prokaryotes.</title>
        <authorList>
            <person name="Whitman W."/>
        </authorList>
    </citation>
    <scope>NUCLEOTIDE SEQUENCE [LARGE SCALE GENOMIC DNA]</scope>
    <source>
        <strain evidence="1 2">SCZa-39</strain>
    </source>
</reference>
<gene>
    <name evidence="1" type="ORF">C7402_1533</name>
</gene>
<evidence type="ECO:0000313" key="2">
    <source>
        <dbReference type="Proteomes" id="UP000245712"/>
    </source>
</evidence>
<dbReference type="RefSeq" id="WP_133254675.1">
    <property type="nucleotide sequence ID" value="NZ_CAJZAT010000162.1"/>
</dbReference>
<organism evidence="1 2">
    <name type="scientific">Paraburkholderia unamae</name>
    <dbReference type="NCBI Taxonomy" id="219649"/>
    <lineage>
        <taxon>Bacteria</taxon>
        <taxon>Pseudomonadati</taxon>
        <taxon>Pseudomonadota</taxon>
        <taxon>Betaproteobacteria</taxon>
        <taxon>Burkholderiales</taxon>
        <taxon>Burkholderiaceae</taxon>
        <taxon>Paraburkholderia</taxon>
    </lineage>
</organism>
<protein>
    <submittedName>
        <fullName evidence="1">Uncharacterized protein</fullName>
    </submittedName>
</protein>
<dbReference type="Proteomes" id="UP000245712">
    <property type="component" value="Unassembled WGS sequence"/>
</dbReference>
<proteinExistence type="predicted"/>
<sequence length="90" mass="9852">MSDSKTYNGVTPEIFSCLKTKSKRDHGTIYDPAEGNTGTASTSGFGWAVKLQFNFNPEGGQLQYTVLEKSWIVPVGEIWSGISDTINSCR</sequence>
<comment type="caution">
    <text evidence="1">The sequence shown here is derived from an EMBL/GenBank/DDBJ whole genome shotgun (WGS) entry which is preliminary data.</text>
</comment>
<evidence type="ECO:0000313" key="1">
    <source>
        <dbReference type="EMBL" id="PVX59485.1"/>
    </source>
</evidence>
<name>A0ABX5K5N6_9BURK</name>
<keyword evidence="2" id="KW-1185">Reference proteome</keyword>
<accession>A0ABX5K5N6</accession>